<evidence type="ECO:0000313" key="4">
    <source>
        <dbReference type="EMBL" id="TFJ80805.1"/>
    </source>
</evidence>
<keyword evidence="5" id="KW-1185">Reference proteome</keyword>
<evidence type="ECO:0000256" key="3">
    <source>
        <dbReference type="SAM" id="MobiDB-lite"/>
    </source>
</evidence>
<keyword evidence="1" id="KW-0880">Kelch repeat</keyword>
<dbReference type="Proteomes" id="UP000355283">
    <property type="component" value="Unassembled WGS sequence"/>
</dbReference>
<dbReference type="Gene3D" id="2.120.10.80">
    <property type="entry name" value="Kelch-type beta propeller"/>
    <property type="match status" value="2"/>
</dbReference>
<evidence type="ECO:0000256" key="1">
    <source>
        <dbReference type="ARBA" id="ARBA00022441"/>
    </source>
</evidence>
<gene>
    <name evidence="4" type="ORF">NSK_007982</name>
</gene>
<dbReference type="SUPFAM" id="SSF117281">
    <property type="entry name" value="Kelch motif"/>
    <property type="match status" value="1"/>
</dbReference>
<dbReference type="PANTHER" id="PTHR46093:SF18">
    <property type="entry name" value="FIBRONECTIN TYPE-III DOMAIN-CONTAINING PROTEIN"/>
    <property type="match status" value="1"/>
</dbReference>
<dbReference type="PANTHER" id="PTHR46093">
    <property type="entry name" value="ACYL-COA-BINDING DOMAIN-CONTAINING PROTEIN 5"/>
    <property type="match status" value="1"/>
</dbReference>
<feature type="compositionally biased region" description="Basic and acidic residues" evidence="3">
    <location>
        <begin position="84"/>
        <end position="101"/>
    </location>
</feature>
<feature type="region of interest" description="Disordered" evidence="3">
    <location>
        <begin position="1"/>
        <end position="104"/>
    </location>
</feature>
<comment type="caution">
    <text evidence="4">The sequence shown here is derived from an EMBL/GenBank/DDBJ whole genome shotgun (WGS) entry which is preliminary data.</text>
</comment>
<dbReference type="EMBL" id="SDOX01000158">
    <property type="protein sequence ID" value="TFJ80805.1"/>
    <property type="molecule type" value="Genomic_DNA"/>
</dbReference>
<protein>
    <submittedName>
        <fullName evidence="4">Uncharacterized protein</fullName>
    </submittedName>
</protein>
<evidence type="ECO:0000313" key="5">
    <source>
        <dbReference type="Proteomes" id="UP000355283"/>
    </source>
</evidence>
<dbReference type="Pfam" id="PF01344">
    <property type="entry name" value="Kelch_1"/>
    <property type="match status" value="1"/>
</dbReference>
<sequence length="476" mass="52958">MGNSTSIDPPGDDTRITDFRPQPPASSSGIAPTVRTTENVQTPGQEDLSLANIVPVSPQSNGITHTPAPSRPQAPPRSMLARRPSRERTGGTVGKKGDGNRSDWVWENSHWTKLKANKEKDREVPKCRSGHACVQIGHYMYIIGGYSDGICFSDVYILDLNSHLWRHVENSGTVVQGRASHCCCIGPGNRDIYMFGGSGPCWGRTNLGDLCKFDTEKEEWSIMPLRGQMPPPGYGQSLCVYKHRLILFGGTCGSFFYNHLFEYDTKEQVWTRLQAQGRPPNPRYKHQAVVVGDCMYVLGGGQYSPEEGPMDIHCLDLEKMVWTQQDLGCMAPQARIAHTCVVDEARSQILIFGGRSASEMKLQDLYAWDVEKQELSMLAGSGPEDVGPPGREFHCACFFDGQMFIFGGSTGTRRMNDTWRYKLELAPPSLQVLAAHSLLQHVEDIEELRGRLAEEVVECLRTLRPNSFQFTAGLSR</sequence>
<dbReference type="InterPro" id="IPR006652">
    <property type="entry name" value="Kelch_1"/>
</dbReference>
<keyword evidence="2" id="KW-0677">Repeat</keyword>
<dbReference type="SUPFAM" id="SSF50998">
    <property type="entry name" value="Quinoprotein alcohol dehydrogenase-like"/>
    <property type="match status" value="1"/>
</dbReference>
<dbReference type="InterPro" id="IPR011047">
    <property type="entry name" value="Quinoprotein_ADH-like_sf"/>
</dbReference>
<name>A0A4D9CT61_9STRA</name>
<accession>A0A4D9CT61</accession>
<reference evidence="4 5" key="1">
    <citation type="submission" date="2019-01" db="EMBL/GenBank/DDBJ databases">
        <title>Nuclear Genome Assembly of the Microalgal Biofuel strain Nannochloropsis salina CCMP1776.</title>
        <authorList>
            <person name="Hovde B."/>
        </authorList>
    </citation>
    <scope>NUCLEOTIDE SEQUENCE [LARGE SCALE GENOMIC DNA]</scope>
    <source>
        <strain evidence="4 5">CCMP1776</strain>
    </source>
</reference>
<feature type="compositionally biased region" description="Polar residues" evidence="3">
    <location>
        <begin position="25"/>
        <end position="44"/>
    </location>
</feature>
<dbReference type="InterPro" id="IPR015915">
    <property type="entry name" value="Kelch-typ_b-propeller"/>
</dbReference>
<dbReference type="AlphaFoldDB" id="A0A4D9CT61"/>
<organism evidence="4 5">
    <name type="scientific">Nannochloropsis salina CCMP1776</name>
    <dbReference type="NCBI Taxonomy" id="1027361"/>
    <lineage>
        <taxon>Eukaryota</taxon>
        <taxon>Sar</taxon>
        <taxon>Stramenopiles</taxon>
        <taxon>Ochrophyta</taxon>
        <taxon>Eustigmatophyceae</taxon>
        <taxon>Eustigmatales</taxon>
        <taxon>Monodopsidaceae</taxon>
        <taxon>Microchloropsis</taxon>
        <taxon>Microchloropsis salina</taxon>
    </lineage>
</organism>
<dbReference type="OrthoDB" id="10251809at2759"/>
<dbReference type="Pfam" id="PF24681">
    <property type="entry name" value="Kelch_KLHDC2_KLHL20_DRC7"/>
    <property type="match status" value="1"/>
</dbReference>
<evidence type="ECO:0000256" key="2">
    <source>
        <dbReference type="ARBA" id="ARBA00022737"/>
    </source>
</evidence>
<proteinExistence type="predicted"/>